<feature type="transmembrane region" description="Helical" evidence="2">
    <location>
        <begin position="25"/>
        <end position="49"/>
    </location>
</feature>
<accession>A0A1C4Z3C6</accession>
<dbReference type="EMBL" id="FMCR01000005">
    <property type="protein sequence ID" value="SCF27407.1"/>
    <property type="molecule type" value="Genomic_DNA"/>
</dbReference>
<sequence length="110" mass="12017">MKSVLGGLGFTSVLSFFGNMVGVPWGALLAVAILIIISTTVIALVQLLVPQESQHKLQMWDTVIKYRARRRTRAEATALTAPPRGVTPTPAIPRSRRSKASPQRARHHPP</sequence>
<feature type="region of interest" description="Disordered" evidence="1">
    <location>
        <begin position="74"/>
        <end position="110"/>
    </location>
</feature>
<feature type="compositionally biased region" description="Basic residues" evidence="1">
    <location>
        <begin position="94"/>
        <end position="110"/>
    </location>
</feature>
<evidence type="ECO:0000256" key="1">
    <source>
        <dbReference type="SAM" id="MobiDB-lite"/>
    </source>
</evidence>
<evidence type="ECO:0000313" key="4">
    <source>
        <dbReference type="Proteomes" id="UP000198864"/>
    </source>
</evidence>
<dbReference type="RefSeq" id="WP_141710428.1">
    <property type="nucleotide sequence ID" value="NZ_FMCR01000005.1"/>
</dbReference>
<dbReference type="AlphaFoldDB" id="A0A1C4Z3C6"/>
<dbReference type="Proteomes" id="UP000198864">
    <property type="component" value="Unassembled WGS sequence"/>
</dbReference>
<reference evidence="3 4" key="1">
    <citation type="submission" date="2016-06" db="EMBL/GenBank/DDBJ databases">
        <authorList>
            <person name="Kjaerup R.B."/>
            <person name="Dalgaard T.S."/>
            <person name="Juul-Madsen H.R."/>
        </authorList>
    </citation>
    <scope>NUCLEOTIDE SEQUENCE [LARGE SCALE GENOMIC DNA]</scope>
    <source>
        <strain evidence="3 4">DSM 44871</strain>
    </source>
</reference>
<evidence type="ECO:0000256" key="2">
    <source>
        <dbReference type="SAM" id="Phobius"/>
    </source>
</evidence>
<gene>
    <name evidence="3" type="ORF">GA0070561_4870</name>
</gene>
<keyword evidence="2" id="KW-0472">Membrane</keyword>
<evidence type="ECO:0000313" key="3">
    <source>
        <dbReference type="EMBL" id="SCF27407.1"/>
    </source>
</evidence>
<keyword evidence="2" id="KW-0812">Transmembrane</keyword>
<organism evidence="3 4">
    <name type="scientific">Micromonospora saelicesensis</name>
    <dbReference type="NCBI Taxonomy" id="285676"/>
    <lineage>
        <taxon>Bacteria</taxon>
        <taxon>Bacillati</taxon>
        <taxon>Actinomycetota</taxon>
        <taxon>Actinomycetes</taxon>
        <taxon>Micromonosporales</taxon>
        <taxon>Micromonosporaceae</taxon>
        <taxon>Micromonospora</taxon>
    </lineage>
</organism>
<keyword evidence="2" id="KW-1133">Transmembrane helix</keyword>
<proteinExistence type="predicted"/>
<protein>
    <submittedName>
        <fullName evidence="3">Uncharacterized protein</fullName>
    </submittedName>
</protein>
<name>A0A1C4Z3C6_9ACTN</name>